<reference evidence="1 2" key="1">
    <citation type="submission" date="2016-11" db="EMBL/GenBank/DDBJ databases">
        <authorList>
            <person name="Varghese N."/>
            <person name="Submissions S."/>
        </authorList>
    </citation>
    <scope>NUCLEOTIDE SEQUENCE [LARGE SCALE GENOMIC DNA]</scope>
    <source>
        <strain evidence="1 2">DSM 28249</strain>
    </source>
</reference>
<proteinExistence type="predicted"/>
<sequence length="68" mass="7663">MMDYQRQFTRPLLMRITDHGAAFAGILANRAEHDLSLAGHMLAALDEMQDAFPDLETEGIAQPFYPLK</sequence>
<evidence type="ECO:0000313" key="1">
    <source>
        <dbReference type="EMBL" id="SHL70472.1"/>
    </source>
</evidence>
<dbReference type="AlphaFoldDB" id="A0A1M7CT99"/>
<protein>
    <submittedName>
        <fullName evidence="1">Uncharacterized protein</fullName>
    </submittedName>
</protein>
<keyword evidence="2" id="KW-1185">Reference proteome</keyword>
<dbReference type="Proteomes" id="UP000322545">
    <property type="component" value="Unassembled WGS sequence"/>
</dbReference>
<accession>A0A1M7CT99</accession>
<name>A0A1M7CT99_9RHOB</name>
<evidence type="ECO:0000313" key="2">
    <source>
        <dbReference type="Proteomes" id="UP000322545"/>
    </source>
</evidence>
<dbReference type="RefSeq" id="WP_149778632.1">
    <property type="nucleotide sequence ID" value="NZ_FRCB01000002.1"/>
</dbReference>
<organism evidence="1 2">
    <name type="scientific">Roseovarius litoreus</name>
    <dbReference type="NCBI Taxonomy" id="1155722"/>
    <lineage>
        <taxon>Bacteria</taxon>
        <taxon>Pseudomonadati</taxon>
        <taxon>Pseudomonadota</taxon>
        <taxon>Alphaproteobacteria</taxon>
        <taxon>Rhodobacterales</taxon>
        <taxon>Roseobacteraceae</taxon>
        <taxon>Roseovarius</taxon>
    </lineage>
</organism>
<gene>
    <name evidence="1" type="ORF">SAMN05443432_102293</name>
</gene>
<dbReference type="EMBL" id="FRCB01000002">
    <property type="protein sequence ID" value="SHL70472.1"/>
    <property type="molecule type" value="Genomic_DNA"/>
</dbReference>